<dbReference type="PATRIC" id="fig|698956.3.peg.1266"/>
<dbReference type="InterPro" id="IPR041030">
    <property type="entry name" value="SHIRT"/>
</dbReference>
<evidence type="ECO:0000256" key="2">
    <source>
        <dbReference type="SAM" id="Phobius"/>
    </source>
</evidence>
<dbReference type="EMBL" id="ADER01000028">
    <property type="protein sequence ID" value="EIK79952.1"/>
    <property type="molecule type" value="Genomic_DNA"/>
</dbReference>
<sequence length="663" mass="73497">MRKHRFMYATVALFASISLCTVNFGSACADEDSSSNPIKDNYWGDLVEYTYKKDIENFDNITDPTEEQTNTHDTATSAAHTLGKYYPANLLTPNESALESLEPKINSAFIPSHSGILDTSKTYDFPQSFDTVSKNNLFAFDPKQRWYTDNSGNIQTTCQETQGSYTNRTCWNDPFNWTTDKDSQLIKTVDQFTIKADLAKSNNNGLTSGTNNSKYSTEIAELNKGEKLDLDFSTDLSNYVKLHEAVTLQNFYNRDGTNKKSADNPNTTLGPNSKRASDWELTFTLELPKNVELGSDASYTVDGLAEDSYTITKELDKNNSQKIYFKIRKKQPSGNYETASDYYKRLASLGKVTLHIKGITTDSAETDKNLTIVGKLAGMHDELMKYTTKGAELEPRNVEFFIAKQSEEGRDANAEKDKKSNLTKPNLITFTFKIKKPETYKVTYSFKSGTSEKSLPAEVTALLPATTSGHANGENITPAQPSKTSVDIKDKDGKKLGTWNFAGWSPTSATINNADVPFVGTWNFTPVKEPNPGPNTPPIPDHPHDPERPNKPDTPVTPETPETPDSPDSPDIPSTPETPKNAESTGIPLTPKNPNKQQEELQTKQVSPEPNTGAAQTEKSENQQILAKTGANTVFIAIFAIFMVLLAASLRKILPHQQIKHLR</sequence>
<reference evidence="5 6" key="1">
    <citation type="journal article" date="2012" name="J. Bacteriol.">
        <title>Comparative Genomic Analyses of 17 Clinical Isolates of Gardnerella vaginalis Provide Evidence of Multiple Genetically Isolated Clades Consistent with Subspeciation into Genovars.</title>
        <authorList>
            <person name="Ahmed A."/>
            <person name="Earl J."/>
            <person name="Retchless A."/>
            <person name="Hillier S."/>
            <person name="Rabe L."/>
            <person name="Cherpes T."/>
            <person name="Powell E."/>
            <person name="Janto B."/>
            <person name="Eutsey R."/>
            <person name="Hiller N.L."/>
            <person name="Boissy R."/>
            <person name="Dahlgreen M."/>
            <person name="Hall B."/>
            <person name="Costerton J."/>
            <person name="Post J.C."/>
            <person name="Hu F."/>
            <person name="Ehrlich G."/>
        </authorList>
    </citation>
    <scope>NUCLEOTIDE SEQUENCE [LARGE SCALE GENOMIC DNA]</scope>
    <source>
        <strain evidence="5 6">1400E</strain>
    </source>
</reference>
<feature type="compositionally biased region" description="Pro residues" evidence="1">
    <location>
        <begin position="529"/>
        <end position="540"/>
    </location>
</feature>
<keyword evidence="2" id="KW-0812">Transmembrane</keyword>
<accession>I4LSL2</accession>
<keyword evidence="3" id="KW-0732">Signal</keyword>
<evidence type="ECO:0000313" key="6">
    <source>
        <dbReference type="Proteomes" id="UP000004884"/>
    </source>
</evidence>
<proteinExistence type="predicted"/>
<feature type="domain" description="SHIRT" evidence="4">
    <location>
        <begin position="438"/>
        <end position="525"/>
    </location>
</feature>
<feature type="compositionally biased region" description="Polar residues" evidence="1">
    <location>
        <begin position="603"/>
        <end position="621"/>
    </location>
</feature>
<protein>
    <submittedName>
        <fullName evidence="5">Fibril-like structure subunit FibA, putative</fullName>
    </submittedName>
</protein>
<dbReference type="RefSeq" id="WP_004125938.1">
    <property type="nucleotide sequence ID" value="NZ_ADER01000028.1"/>
</dbReference>
<dbReference type="PROSITE" id="PS51257">
    <property type="entry name" value="PROKAR_LIPOPROTEIN"/>
    <property type="match status" value="1"/>
</dbReference>
<feature type="region of interest" description="Disordered" evidence="1">
    <location>
        <begin position="465"/>
        <end position="489"/>
    </location>
</feature>
<evidence type="ECO:0000259" key="4">
    <source>
        <dbReference type="Pfam" id="PF18655"/>
    </source>
</evidence>
<feature type="compositionally biased region" description="Basic and acidic residues" evidence="1">
    <location>
        <begin position="541"/>
        <end position="551"/>
    </location>
</feature>
<dbReference type="AlphaFoldDB" id="I4LSL2"/>
<feature type="region of interest" description="Disordered" evidence="1">
    <location>
        <begin position="523"/>
        <end position="621"/>
    </location>
</feature>
<comment type="caution">
    <text evidence="5">The sequence shown here is derived from an EMBL/GenBank/DDBJ whole genome shotgun (WGS) entry which is preliminary data.</text>
</comment>
<name>I4LSL2_GARVA</name>
<evidence type="ECO:0000256" key="1">
    <source>
        <dbReference type="SAM" id="MobiDB-lite"/>
    </source>
</evidence>
<feature type="compositionally biased region" description="Low complexity" evidence="1">
    <location>
        <begin position="569"/>
        <end position="579"/>
    </location>
</feature>
<evidence type="ECO:0000256" key="3">
    <source>
        <dbReference type="SAM" id="SignalP"/>
    </source>
</evidence>
<keyword evidence="2" id="KW-0472">Membrane</keyword>
<feature type="chain" id="PRO_5003693372" evidence="3">
    <location>
        <begin position="30"/>
        <end position="663"/>
    </location>
</feature>
<dbReference type="Proteomes" id="UP000004884">
    <property type="component" value="Unassembled WGS sequence"/>
</dbReference>
<feature type="region of interest" description="Disordered" evidence="1">
    <location>
        <begin position="254"/>
        <end position="273"/>
    </location>
</feature>
<feature type="compositionally biased region" description="Polar residues" evidence="1">
    <location>
        <begin position="465"/>
        <end position="485"/>
    </location>
</feature>
<feature type="transmembrane region" description="Helical" evidence="2">
    <location>
        <begin position="634"/>
        <end position="654"/>
    </location>
</feature>
<dbReference type="Pfam" id="PF18655">
    <property type="entry name" value="SHIRT"/>
    <property type="match status" value="1"/>
</dbReference>
<keyword evidence="2" id="KW-1133">Transmembrane helix</keyword>
<gene>
    <name evidence="5" type="ORF">CGSMWGv1400E_06508</name>
</gene>
<feature type="signal peptide" evidence="3">
    <location>
        <begin position="1"/>
        <end position="29"/>
    </location>
</feature>
<organism evidence="5 6">
    <name type="scientific">Gardnerella vaginalis 1400E</name>
    <dbReference type="NCBI Taxonomy" id="698956"/>
    <lineage>
        <taxon>Bacteria</taxon>
        <taxon>Bacillati</taxon>
        <taxon>Actinomycetota</taxon>
        <taxon>Actinomycetes</taxon>
        <taxon>Bifidobacteriales</taxon>
        <taxon>Bifidobacteriaceae</taxon>
        <taxon>Gardnerella</taxon>
    </lineage>
</organism>
<evidence type="ECO:0000313" key="5">
    <source>
        <dbReference type="EMBL" id="EIK79952.1"/>
    </source>
</evidence>